<evidence type="ECO:0000313" key="3">
    <source>
        <dbReference type="EMBL" id="RYO92297.1"/>
    </source>
</evidence>
<dbReference type="EMBL" id="QJNS01000029">
    <property type="protein sequence ID" value="RYO92297.1"/>
    <property type="molecule type" value="Genomic_DNA"/>
</dbReference>
<dbReference type="InterPro" id="IPR051330">
    <property type="entry name" value="Phosphatase_reg/MetRdx"/>
</dbReference>
<dbReference type="Pfam" id="PF13185">
    <property type="entry name" value="GAF_2"/>
    <property type="match status" value="1"/>
</dbReference>
<dbReference type="PANTHER" id="PTHR21021">
    <property type="entry name" value="GAF/PUTATIVE CYTOSKELETAL PROTEIN"/>
    <property type="match status" value="1"/>
</dbReference>
<proteinExistence type="inferred from homology"/>
<keyword evidence="4" id="KW-1185">Reference proteome</keyword>
<evidence type="ECO:0000256" key="1">
    <source>
        <dbReference type="ARBA" id="ARBA00038454"/>
    </source>
</evidence>
<accession>A0ABY0HJP4</accession>
<evidence type="ECO:0000259" key="2">
    <source>
        <dbReference type="Pfam" id="PF13185"/>
    </source>
</evidence>
<dbReference type="Gene3D" id="3.30.450.40">
    <property type="match status" value="1"/>
</dbReference>
<name>A0ABY0HJP4_9PEZI</name>
<comment type="caution">
    <text evidence="3">The sequence shown here is derived from an EMBL/GenBank/DDBJ whole genome shotgun (WGS) entry which is preliminary data.</text>
</comment>
<evidence type="ECO:0000313" key="4">
    <source>
        <dbReference type="Proteomes" id="UP000294003"/>
    </source>
</evidence>
<dbReference type="InterPro" id="IPR029016">
    <property type="entry name" value="GAF-like_dom_sf"/>
</dbReference>
<dbReference type="InterPro" id="IPR000614">
    <property type="entry name" value="FRMsr_CS"/>
</dbReference>
<sequence>MHSDLHGNSAYNYRDSGRPISTPEVVHSDASNFAEGVTKEQAYKQVLLQAEGLFDGQRNWVCNLANAASLLWHAYKSLPSPSNHVNWAGFYTLDPKQTSRPQLILGPFQGKVACQVIPFGRGVCGTAAAEQTTQLISDVEKFPGHIACDGDSKSEIVVPVVVSEGEVRKLVAIIDIDCAELNGFDMVDKKYLEDLADLLAKSCDW</sequence>
<comment type="similarity">
    <text evidence="1">Belongs to the free Met sulfoxide reductase family.</text>
</comment>
<protein>
    <recommendedName>
        <fullName evidence="2">GAF domain-containing protein</fullName>
    </recommendedName>
</protein>
<dbReference type="SUPFAM" id="SSF55781">
    <property type="entry name" value="GAF domain-like"/>
    <property type="match status" value="1"/>
</dbReference>
<reference evidence="3 4" key="1">
    <citation type="submission" date="2018-06" db="EMBL/GenBank/DDBJ databases">
        <title>Complete Genomes of Monosporascus.</title>
        <authorList>
            <person name="Robinson A.J."/>
            <person name="Natvig D.O."/>
        </authorList>
    </citation>
    <scope>NUCLEOTIDE SEQUENCE [LARGE SCALE GENOMIC DNA]</scope>
    <source>
        <strain evidence="3 4">CBS 609.92</strain>
    </source>
</reference>
<dbReference type="PROSITE" id="PS01320">
    <property type="entry name" value="UPF0067"/>
    <property type="match status" value="1"/>
</dbReference>
<gene>
    <name evidence="3" type="ORF">DL762_001746</name>
</gene>
<feature type="domain" description="GAF" evidence="2">
    <location>
        <begin position="89"/>
        <end position="200"/>
    </location>
</feature>
<dbReference type="Proteomes" id="UP000294003">
    <property type="component" value="Unassembled WGS sequence"/>
</dbReference>
<dbReference type="PANTHER" id="PTHR21021:SF15">
    <property type="entry name" value="FREE METHIONINE-R-SULFOXIDE REDUCTASE"/>
    <property type="match status" value="1"/>
</dbReference>
<organism evidence="3 4">
    <name type="scientific">Monosporascus cannonballus</name>
    <dbReference type="NCBI Taxonomy" id="155416"/>
    <lineage>
        <taxon>Eukaryota</taxon>
        <taxon>Fungi</taxon>
        <taxon>Dikarya</taxon>
        <taxon>Ascomycota</taxon>
        <taxon>Pezizomycotina</taxon>
        <taxon>Sordariomycetes</taxon>
        <taxon>Xylariomycetidae</taxon>
        <taxon>Xylariales</taxon>
        <taxon>Xylariales incertae sedis</taxon>
        <taxon>Monosporascus</taxon>
    </lineage>
</organism>
<dbReference type="InterPro" id="IPR003018">
    <property type="entry name" value="GAF"/>
</dbReference>